<reference evidence="14" key="1">
    <citation type="submission" date="2022-08" db="EMBL/GenBank/DDBJ databases">
        <title>Genome sequencing of Nocardioides sp. STR2.</title>
        <authorList>
            <person name="So Y."/>
        </authorList>
    </citation>
    <scope>NUCLEOTIDE SEQUENCE</scope>
    <source>
        <strain evidence="14">STR2</strain>
    </source>
</reference>
<comment type="function">
    <text evidence="11">A helicase/nuclease that prepares dsDNA breaks (DSB) for recombinational DNA repair. Binds to DSBs and unwinds DNA via a highly rapid and processive ATP-dependent bidirectional helicase activity. Unwinds dsDNA until it encounters a Chi (crossover hotspot instigator) sequence from the 3' direction. Cuts ssDNA a few nucleotides 3' to the Chi site. The properties and activities of the enzyme are changed at Chi. The Chi-altered holoenzyme produces a long 3'-ssDNA overhang and facilitates RecA-binding to the ssDNA for homologous DNA recombination and repair. Holoenzyme degrades any linearized DNA that is unable to undergo homologous recombination. In the holoenzyme this subunit has ssDNA-dependent ATPase and 5'-3' helicase activity. When added to pre-assembled RecBC greatly stimulates nuclease activity and augments holoenzyme processivity. Negatively regulates the RecA-loading ability of RecBCD.</text>
</comment>
<dbReference type="NCBIfam" id="TIGR01447">
    <property type="entry name" value="recD"/>
    <property type="match status" value="1"/>
</dbReference>
<accession>A0ABT4CJ92</accession>
<dbReference type="Pfam" id="PF13604">
    <property type="entry name" value="AAA_30"/>
    <property type="match status" value="1"/>
</dbReference>
<evidence type="ECO:0000256" key="4">
    <source>
        <dbReference type="ARBA" id="ARBA00022801"/>
    </source>
</evidence>
<dbReference type="Proteomes" id="UP001074726">
    <property type="component" value="Unassembled WGS sequence"/>
</dbReference>
<dbReference type="InterPro" id="IPR027417">
    <property type="entry name" value="P-loop_NTPase"/>
</dbReference>
<keyword evidence="3 11" id="KW-0227">DNA damage</keyword>
<evidence type="ECO:0000256" key="9">
    <source>
        <dbReference type="ARBA" id="ARBA00023204"/>
    </source>
</evidence>
<dbReference type="SUPFAM" id="SSF52540">
    <property type="entry name" value="P-loop containing nucleoside triphosphate hydrolases"/>
    <property type="match status" value="1"/>
</dbReference>
<evidence type="ECO:0000313" key="15">
    <source>
        <dbReference type="Proteomes" id="UP001074726"/>
    </source>
</evidence>
<evidence type="ECO:0000259" key="13">
    <source>
        <dbReference type="Pfam" id="PF21185"/>
    </source>
</evidence>
<comment type="similarity">
    <text evidence="11">Belongs to the RecD family.</text>
</comment>
<proteinExistence type="inferred from homology"/>
<dbReference type="InterPro" id="IPR041851">
    <property type="entry name" value="RecD_N_sf"/>
</dbReference>
<gene>
    <name evidence="11 14" type="primary">recD</name>
    <name evidence="14" type="ORF">NYO98_16965</name>
</gene>
<keyword evidence="1 11" id="KW-0540">Nuclease</keyword>
<evidence type="ECO:0000313" key="14">
    <source>
        <dbReference type="EMBL" id="MCY4727977.1"/>
    </source>
</evidence>
<name>A0ABT4CJ92_9ACTN</name>
<keyword evidence="6 11" id="KW-0269">Exonuclease</keyword>
<evidence type="ECO:0000256" key="6">
    <source>
        <dbReference type="ARBA" id="ARBA00022839"/>
    </source>
</evidence>
<evidence type="ECO:0000259" key="12">
    <source>
        <dbReference type="Pfam" id="PF13538"/>
    </source>
</evidence>
<dbReference type="GO" id="GO:0008854">
    <property type="term" value="F:exodeoxyribonuclease V activity"/>
    <property type="evidence" value="ECO:0007669"/>
    <property type="project" value="UniProtKB-EC"/>
</dbReference>
<organism evidence="14 15">
    <name type="scientific">Nocardioides pini</name>
    <dbReference type="NCBI Taxonomy" id="2975053"/>
    <lineage>
        <taxon>Bacteria</taxon>
        <taxon>Bacillati</taxon>
        <taxon>Actinomycetota</taxon>
        <taxon>Actinomycetes</taxon>
        <taxon>Propionibacteriales</taxon>
        <taxon>Nocardioidaceae</taxon>
        <taxon>Nocardioides</taxon>
    </lineage>
</organism>
<evidence type="ECO:0000256" key="7">
    <source>
        <dbReference type="ARBA" id="ARBA00022840"/>
    </source>
</evidence>
<keyword evidence="4 11" id="KW-0378">Hydrolase</keyword>
<dbReference type="InterPro" id="IPR049550">
    <property type="entry name" value="RecD_N"/>
</dbReference>
<evidence type="ECO:0000256" key="8">
    <source>
        <dbReference type="ARBA" id="ARBA00023125"/>
    </source>
</evidence>
<protein>
    <recommendedName>
        <fullName evidence="11">RecBCD enzyme subunit RecD</fullName>
        <ecNumber evidence="11">5.6.2.3</ecNumber>
    </recommendedName>
    <alternativeName>
        <fullName evidence="11">DNA 5'-3' helicase subunit RecD</fullName>
    </alternativeName>
    <alternativeName>
        <fullName evidence="11">Exonuclease V subunit RecD</fullName>
        <shortName evidence="11">ExoV subunit RecD</shortName>
    </alternativeName>
    <alternativeName>
        <fullName evidence="11">Helicase/nuclease RecBCD subunit RecD</fullName>
    </alternativeName>
</protein>
<evidence type="ECO:0000256" key="2">
    <source>
        <dbReference type="ARBA" id="ARBA00022741"/>
    </source>
</evidence>
<dbReference type="InterPro" id="IPR027785">
    <property type="entry name" value="UvrD-like_helicase_C"/>
</dbReference>
<dbReference type="CDD" id="cd18809">
    <property type="entry name" value="SF1_C_RecD"/>
    <property type="match status" value="1"/>
</dbReference>
<keyword evidence="9 11" id="KW-0234">DNA repair</keyword>
<comment type="catalytic activity">
    <reaction evidence="11">
        <text>ATP + H2O = ADP + phosphate + H(+)</text>
        <dbReference type="Rhea" id="RHEA:13065"/>
        <dbReference type="ChEBI" id="CHEBI:15377"/>
        <dbReference type="ChEBI" id="CHEBI:15378"/>
        <dbReference type="ChEBI" id="CHEBI:30616"/>
        <dbReference type="ChEBI" id="CHEBI:43474"/>
        <dbReference type="ChEBI" id="CHEBI:456216"/>
        <dbReference type="EC" id="5.6.2.3"/>
    </reaction>
</comment>
<dbReference type="EMBL" id="JAPPUX010000005">
    <property type="protein sequence ID" value="MCY4727977.1"/>
    <property type="molecule type" value="Genomic_DNA"/>
</dbReference>
<feature type="domain" description="RecBCD enzyme subunit RecD N-terminal" evidence="13">
    <location>
        <begin position="29"/>
        <end position="95"/>
    </location>
</feature>
<keyword evidence="7 11" id="KW-0067">ATP-binding</keyword>
<dbReference type="InterPro" id="IPR006344">
    <property type="entry name" value="RecD"/>
</dbReference>
<keyword evidence="8 11" id="KW-0238">DNA-binding</keyword>
<feature type="binding site" evidence="11">
    <location>
        <begin position="189"/>
        <end position="196"/>
    </location>
    <ligand>
        <name>ATP</name>
        <dbReference type="ChEBI" id="CHEBI:30616"/>
    </ligand>
</feature>
<keyword evidence="10 11" id="KW-0413">Isomerase</keyword>
<evidence type="ECO:0000256" key="10">
    <source>
        <dbReference type="ARBA" id="ARBA00023235"/>
    </source>
</evidence>
<dbReference type="PANTHER" id="PTHR43788">
    <property type="entry name" value="DNA2/NAM7 HELICASE FAMILY MEMBER"/>
    <property type="match status" value="1"/>
</dbReference>
<dbReference type="PANTHER" id="PTHR43788:SF6">
    <property type="entry name" value="DNA HELICASE B"/>
    <property type="match status" value="1"/>
</dbReference>
<dbReference type="CDD" id="cd17933">
    <property type="entry name" value="DEXSc_RecD-like"/>
    <property type="match status" value="1"/>
</dbReference>
<evidence type="ECO:0000256" key="1">
    <source>
        <dbReference type="ARBA" id="ARBA00022722"/>
    </source>
</evidence>
<sequence length="602" mass="63648">MTDLFEPVDATDARLALGATGLLGAFNAAGVLTSADVHVASALGRLGRESDERVLLAVALAVRAVRGGSVCVDLATVADPPDLPWPEAEEWSVAVAASTLVATGMVRWDNDLLYLDRYHEQETQVVDDLLSRAATTPDHDPALMRASLERVVTAMQAAAVAAGRPRPSYDEQVAACLAAAGQWTTVLTGGPGTGKTTAVASLLVGLLDQHPDGLRIALAAPTGKAAARLQQAVHQEAEAFEEADRVRLAGVTASTLHRLLRPDPGNSTRFRHHRGNRLPHDVVVVDESSMVSLTQMARLLEAVRPDARLVLVGDPHQLSSVEAGAVLSDVVRGFHGRADSPVAALRSTHRFGPEIRALAEALRTGDADGAMAVLSAGHDEVEWVDDADPAPRIRTTALDAALAVRDAAERGDVAGALAALDRHRLICAHRDGPFGVRHWNRRIEHWLTAVTGDPLHERAYVGRPLLVTANDHQLGVYNGDSGVVVLTPAGPRAVIAASDGPRDLATSRLGDVETMHAMTIHKSQGSQADVVTVLLPDEDSRLLSRELFYTAVTRARSQVRVVGSEAAIRAAIGRRAQRASGLAVRLAAAPRPGAGTVPPTRT</sequence>
<evidence type="ECO:0000256" key="11">
    <source>
        <dbReference type="HAMAP-Rule" id="MF_01487"/>
    </source>
</evidence>
<feature type="domain" description="UvrD-like helicase C-terminal" evidence="12">
    <location>
        <begin position="516"/>
        <end position="562"/>
    </location>
</feature>
<dbReference type="EC" id="5.6.2.3" evidence="11"/>
<dbReference type="HAMAP" id="MF_01487">
    <property type="entry name" value="RecD"/>
    <property type="match status" value="1"/>
</dbReference>
<keyword evidence="2 11" id="KW-0547">Nucleotide-binding</keyword>
<dbReference type="Gene3D" id="3.40.50.300">
    <property type="entry name" value="P-loop containing nucleotide triphosphate hydrolases"/>
    <property type="match status" value="3"/>
</dbReference>
<comment type="subunit">
    <text evidence="11">Heterotrimer of RecB, RecC and RecD. All subunits contribute to DNA-binding.</text>
</comment>
<keyword evidence="15" id="KW-1185">Reference proteome</keyword>
<evidence type="ECO:0000256" key="5">
    <source>
        <dbReference type="ARBA" id="ARBA00022806"/>
    </source>
</evidence>
<dbReference type="Gene3D" id="1.10.10.1020">
    <property type="entry name" value="RecBCD complex, subunit RecD, N-terminal domain"/>
    <property type="match status" value="1"/>
</dbReference>
<dbReference type="Pfam" id="PF13538">
    <property type="entry name" value="UvrD_C_2"/>
    <property type="match status" value="1"/>
</dbReference>
<comment type="caution">
    <text evidence="14">The sequence shown here is derived from an EMBL/GenBank/DDBJ whole genome shotgun (WGS) entry which is preliminary data.</text>
</comment>
<evidence type="ECO:0000256" key="3">
    <source>
        <dbReference type="ARBA" id="ARBA00022763"/>
    </source>
</evidence>
<dbReference type="InterPro" id="IPR050534">
    <property type="entry name" value="Coronavir_polyprotein_1ab"/>
</dbReference>
<dbReference type="RefSeq" id="WP_268112929.1">
    <property type="nucleotide sequence ID" value="NZ_JAPPUX010000005.1"/>
</dbReference>
<comment type="miscellaneous">
    <text evidence="11">In the RecBCD complex, RecB has a slow 3'-5' helicase, an exonuclease activity and loads RecA onto ssDNA, RecD has a fast 5'-3' helicase activity, while RecC stimulates the ATPase and processivity of the RecB helicase and contributes to recognition of the Chi site.</text>
</comment>
<keyword evidence="5 11" id="KW-0347">Helicase</keyword>
<dbReference type="Pfam" id="PF21185">
    <property type="entry name" value="RecD_N"/>
    <property type="match status" value="1"/>
</dbReference>